<keyword evidence="2" id="KW-0547">Nucleotide-binding</keyword>
<organism evidence="2 3">
    <name type="scientific">Crenobacter intestini</name>
    <dbReference type="NCBI Taxonomy" id="2563443"/>
    <lineage>
        <taxon>Bacteria</taxon>
        <taxon>Pseudomonadati</taxon>
        <taxon>Pseudomonadota</taxon>
        <taxon>Betaproteobacteria</taxon>
        <taxon>Neisseriales</taxon>
        <taxon>Neisseriaceae</taxon>
        <taxon>Crenobacter</taxon>
    </lineage>
</organism>
<reference evidence="2 3" key="1">
    <citation type="submission" date="2019-04" db="EMBL/GenBank/DDBJ databases">
        <title>Crenobacter sp. nov.</title>
        <authorList>
            <person name="Shi S."/>
        </authorList>
    </citation>
    <scope>NUCLEOTIDE SEQUENCE [LARGE SCALE GENOMIC DNA]</scope>
    <source>
        <strain evidence="2 3">GY 70310</strain>
    </source>
</reference>
<evidence type="ECO:0000259" key="1">
    <source>
        <dbReference type="SMART" id="SM00382"/>
    </source>
</evidence>
<dbReference type="Proteomes" id="UP000308891">
    <property type="component" value="Unassembled WGS sequence"/>
</dbReference>
<proteinExistence type="predicted"/>
<dbReference type="RefSeq" id="WP_136551701.1">
    <property type="nucleotide sequence ID" value="NZ_STGJ01000003.1"/>
</dbReference>
<dbReference type="SUPFAM" id="SSF52540">
    <property type="entry name" value="P-loop containing nucleoside triphosphate hydrolases"/>
    <property type="match status" value="1"/>
</dbReference>
<comment type="caution">
    <text evidence="2">The sequence shown here is derived from an EMBL/GenBank/DDBJ whole genome shotgun (WGS) entry which is preliminary data.</text>
</comment>
<sequence>MSATPTTDLKLPPAPRTLADSGLSPLYVVEHLAKLLFLQGEATLAELSALCRLPHTLLAPLLAFMRDEKLLEATRYADAETTVSFSLGEAGRARARDALARCQYAGPLPVTLAAYRAQVARQRLRDERVGRAELDAAFDGLTVRPSLLAQLGAGLNSGRALFIHGPAGSGKTFLAEHLVGLLGGTISVPYALLVDNEVIQLFDPLVHQAVDAETPVQGLERHDAGDTRWQLCRRPLIVSGGELTLEMLELDFDHHARFYQAPPQLRANNGLMIVDDLGRQRVSAQALMNRWIVPLDRQVDYLSLHTGSKFQVPFDVQVVFSSNLTPETLADEAFLRRLPYKLHVGELTEAEYREIFVQACRSLGLPYTDAALRHVVDRLHGDSGRPLLACSPRDLLSQVRDLCRFEGQPLVLDEARLNWAWDNYHGQAATPPL</sequence>
<dbReference type="InterPro" id="IPR027417">
    <property type="entry name" value="P-loop_NTPase"/>
</dbReference>
<dbReference type="GO" id="GO:0005524">
    <property type="term" value="F:ATP binding"/>
    <property type="evidence" value="ECO:0007669"/>
    <property type="project" value="UniProtKB-KW"/>
</dbReference>
<keyword evidence="3" id="KW-1185">Reference proteome</keyword>
<dbReference type="Gene3D" id="3.40.50.300">
    <property type="entry name" value="P-loop containing nucleotide triphosphate hydrolases"/>
    <property type="match status" value="1"/>
</dbReference>
<feature type="domain" description="AAA+ ATPase" evidence="1">
    <location>
        <begin position="157"/>
        <end position="348"/>
    </location>
</feature>
<dbReference type="SMART" id="SM00382">
    <property type="entry name" value="AAA"/>
    <property type="match status" value="1"/>
</dbReference>
<dbReference type="EMBL" id="STGJ01000003">
    <property type="protein sequence ID" value="TIC85253.1"/>
    <property type="molecule type" value="Genomic_DNA"/>
</dbReference>
<name>A0A4V4N8P3_9NEIS</name>
<dbReference type="OrthoDB" id="9783370at2"/>
<keyword evidence="2" id="KW-0067">ATP-binding</keyword>
<dbReference type="AlphaFoldDB" id="A0A4V4N8P3"/>
<accession>A0A4V4N8P3</accession>
<gene>
    <name evidence="2" type="ORF">E5K04_04445</name>
</gene>
<dbReference type="InterPro" id="IPR003593">
    <property type="entry name" value="AAA+_ATPase"/>
</dbReference>
<protein>
    <submittedName>
        <fullName evidence="2">ATP-binding protein</fullName>
    </submittedName>
</protein>
<evidence type="ECO:0000313" key="3">
    <source>
        <dbReference type="Proteomes" id="UP000308891"/>
    </source>
</evidence>
<evidence type="ECO:0000313" key="2">
    <source>
        <dbReference type="EMBL" id="TIC85253.1"/>
    </source>
</evidence>